<dbReference type="STRING" id="758820.SAMN00777080_3987"/>
<evidence type="ECO:0000313" key="1">
    <source>
        <dbReference type="EMBL" id="SMD45338.1"/>
    </source>
</evidence>
<accession>A0A1W2H9G6</accession>
<dbReference type="AlphaFoldDB" id="A0A1W2H9G6"/>
<organism evidence="1 2">
    <name type="scientific">Aquiflexum balticum DSM 16537</name>
    <dbReference type="NCBI Taxonomy" id="758820"/>
    <lineage>
        <taxon>Bacteria</taxon>
        <taxon>Pseudomonadati</taxon>
        <taxon>Bacteroidota</taxon>
        <taxon>Cytophagia</taxon>
        <taxon>Cytophagales</taxon>
        <taxon>Cyclobacteriaceae</taxon>
        <taxon>Aquiflexum</taxon>
    </lineage>
</organism>
<proteinExistence type="predicted"/>
<dbReference type="EMBL" id="LT838813">
    <property type="protein sequence ID" value="SMD45338.1"/>
    <property type="molecule type" value="Genomic_DNA"/>
</dbReference>
<name>A0A1W2H9G6_9BACT</name>
<dbReference type="Proteomes" id="UP000192333">
    <property type="component" value="Chromosome I"/>
</dbReference>
<gene>
    <name evidence="1" type="ORF">SAMN00777080_3987</name>
</gene>
<sequence>MIEKPNILILSLLAFMTFDLVHAQMVGFRLELEAGVNFNSSLHETVSKDGKNRTLWVEMLTQENIQVLVQMINENGESVSNPFLVVNDGSGDFSNAMNMNGTGSFQIREDGKLKSNTYPRISYYSAWIGIPFRPKTITVIEYH</sequence>
<evidence type="ECO:0000313" key="2">
    <source>
        <dbReference type="Proteomes" id="UP000192333"/>
    </source>
</evidence>
<reference evidence="2" key="1">
    <citation type="submission" date="2017-04" db="EMBL/GenBank/DDBJ databases">
        <authorList>
            <person name="Varghese N."/>
            <person name="Submissions S."/>
        </authorList>
    </citation>
    <scope>NUCLEOTIDE SEQUENCE [LARGE SCALE GENOMIC DNA]</scope>
    <source>
        <strain evidence="2">DSM 16537</strain>
    </source>
</reference>
<protein>
    <submittedName>
        <fullName evidence="1">Uncharacterized protein</fullName>
    </submittedName>
</protein>
<keyword evidence="2" id="KW-1185">Reference proteome</keyword>